<keyword evidence="1" id="KW-0472">Membrane</keyword>
<dbReference type="Proteomes" id="UP000034054">
    <property type="component" value="Unassembled WGS sequence"/>
</dbReference>
<comment type="caution">
    <text evidence="2">The sequence shown here is derived from an EMBL/GenBank/DDBJ whole genome shotgun (WGS) entry which is preliminary data.</text>
</comment>
<evidence type="ECO:0000256" key="1">
    <source>
        <dbReference type="SAM" id="Phobius"/>
    </source>
</evidence>
<sequence>MFHSSVGALQVLAAALCAVGFSGFVVIAAIRKRKVGTAINVSLAVASFIVLGAIVHRIASDRAWLIGS</sequence>
<dbReference type="AlphaFoldDB" id="A0A0G1XKT1"/>
<accession>A0A0G1XKT1</accession>
<keyword evidence="1" id="KW-1133">Transmembrane helix</keyword>
<name>A0A0G1XKT1_9BACT</name>
<keyword evidence="1" id="KW-0812">Transmembrane</keyword>
<feature type="non-terminal residue" evidence="2">
    <location>
        <position position="68"/>
    </location>
</feature>
<protein>
    <submittedName>
        <fullName evidence="2">Uncharacterized protein</fullName>
    </submittedName>
</protein>
<reference evidence="2 3" key="1">
    <citation type="journal article" date="2015" name="Nature">
        <title>rRNA introns, odd ribosomes, and small enigmatic genomes across a large radiation of phyla.</title>
        <authorList>
            <person name="Brown C.T."/>
            <person name="Hug L.A."/>
            <person name="Thomas B.C."/>
            <person name="Sharon I."/>
            <person name="Castelle C.J."/>
            <person name="Singh A."/>
            <person name="Wilkins M.J."/>
            <person name="Williams K.H."/>
            <person name="Banfield J.F."/>
        </authorList>
    </citation>
    <scope>NUCLEOTIDE SEQUENCE [LARGE SCALE GENOMIC DNA]</scope>
</reference>
<feature type="transmembrane region" description="Helical" evidence="1">
    <location>
        <begin position="6"/>
        <end position="30"/>
    </location>
</feature>
<feature type="transmembrane region" description="Helical" evidence="1">
    <location>
        <begin position="37"/>
        <end position="59"/>
    </location>
</feature>
<evidence type="ECO:0000313" key="2">
    <source>
        <dbReference type="EMBL" id="KKW31863.1"/>
    </source>
</evidence>
<evidence type="ECO:0000313" key="3">
    <source>
        <dbReference type="Proteomes" id="UP000034054"/>
    </source>
</evidence>
<proteinExistence type="predicted"/>
<dbReference type="EMBL" id="LCRH01000048">
    <property type="protein sequence ID" value="KKW31863.1"/>
    <property type="molecule type" value="Genomic_DNA"/>
</dbReference>
<gene>
    <name evidence="2" type="ORF">UY76_C0048G0001</name>
</gene>
<organism evidence="2 3">
    <name type="scientific">Candidatus Uhrbacteria bacterium GW2011_GWA2_52_8d</name>
    <dbReference type="NCBI Taxonomy" id="1618979"/>
    <lineage>
        <taxon>Bacteria</taxon>
        <taxon>Candidatus Uhriibacteriota</taxon>
    </lineage>
</organism>